<dbReference type="AlphaFoldDB" id="A0A132PD03"/>
<evidence type="ECO:0000313" key="5">
    <source>
        <dbReference type="EMBL" id="KWX20215.1"/>
    </source>
</evidence>
<evidence type="ECO:0000313" key="6">
    <source>
        <dbReference type="Proteomes" id="UP000070612"/>
    </source>
</evidence>
<feature type="domain" description="PucR C-terminal helix-turn-helix" evidence="2">
    <location>
        <begin position="303"/>
        <end position="361"/>
    </location>
</feature>
<name>A0A132PD03_9MYCO</name>
<dbReference type="InterPro" id="IPR042070">
    <property type="entry name" value="PucR_C-HTH_sf"/>
</dbReference>
<dbReference type="EMBL" id="LGTW01000030">
    <property type="protein sequence ID" value="KWX20215.1"/>
    <property type="molecule type" value="Genomic_DNA"/>
</dbReference>
<proteinExistence type="inferred from homology"/>
<dbReference type="PATRIC" id="fig|59750.3.peg.4767"/>
<dbReference type="InterPro" id="IPR025751">
    <property type="entry name" value="RsbRD_N_dom"/>
</dbReference>
<evidence type="ECO:0000256" key="1">
    <source>
        <dbReference type="ARBA" id="ARBA00006754"/>
    </source>
</evidence>
<evidence type="ECO:0000259" key="2">
    <source>
        <dbReference type="Pfam" id="PF13556"/>
    </source>
</evidence>
<keyword evidence="6" id="KW-1185">Reference proteome</keyword>
<protein>
    <recommendedName>
        <fullName evidence="7">PucR family transcriptional regulator</fullName>
    </recommendedName>
</protein>
<evidence type="ECO:0008006" key="7">
    <source>
        <dbReference type="Google" id="ProtNLM"/>
    </source>
</evidence>
<dbReference type="InterPro" id="IPR051448">
    <property type="entry name" value="CdaR-like_regulators"/>
</dbReference>
<organism evidence="5 6">
    <name type="scientific">Mycolicibacterium wolinskyi</name>
    <dbReference type="NCBI Taxonomy" id="59750"/>
    <lineage>
        <taxon>Bacteria</taxon>
        <taxon>Bacillati</taxon>
        <taxon>Actinomycetota</taxon>
        <taxon>Actinomycetes</taxon>
        <taxon>Mycobacteriales</taxon>
        <taxon>Mycobacteriaceae</taxon>
        <taxon>Mycolicibacterium</taxon>
    </lineage>
</organism>
<dbReference type="Proteomes" id="UP000070612">
    <property type="component" value="Unassembled WGS sequence"/>
</dbReference>
<evidence type="ECO:0000259" key="4">
    <source>
        <dbReference type="Pfam" id="PF17853"/>
    </source>
</evidence>
<dbReference type="InterPro" id="IPR041522">
    <property type="entry name" value="CdaR_GGDEF"/>
</dbReference>
<sequence>MEHCRLIRQEVGPYGADGLVDEDDLLTEGKAHAMFMLETLGSGSTDIAPAQQVGRKRAQQGVPLAAVMSAYRVGIRYWWEQIGRKTQELALPSESLLIAGSELWQHQAEYTEALAAAYQEVATERSIERQHARSALVAGLLEGSLPVGISTWDAARMLKLPEAGNYVVVAIGLDTIDPGIAKTEAALEAIGFPSAWRLEADAQVGLVALSAAARLTRLQEILKHNSAHRIGISPLYDGIPPTGEGLRYARIALLAATDADQIVVFDHNPYAIAAVSDPQTMARYAQTVLGALNDLSTPDKTVLLETFRQWITAGGTVAETAELLFCHPNTVRYRLRRLKELTGRDIARPSDVAELWLAVEADTRLHSD</sequence>
<evidence type="ECO:0000259" key="3">
    <source>
        <dbReference type="Pfam" id="PF14361"/>
    </source>
</evidence>
<dbReference type="Gene3D" id="1.10.10.2840">
    <property type="entry name" value="PucR C-terminal helix-turn-helix domain"/>
    <property type="match status" value="1"/>
</dbReference>
<dbReference type="PANTHER" id="PTHR33744:SF1">
    <property type="entry name" value="DNA-BINDING TRANSCRIPTIONAL ACTIVATOR ADER"/>
    <property type="match status" value="1"/>
</dbReference>
<feature type="domain" description="CdaR GGDEF-like" evidence="4">
    <location>
        <begin position="152"/>
        <end position="253"/>
    </location>
</feature>
<dbReference type="Pfam" id="PF13556">
    <property type="entry name" value="HTH_30"/>
    <property type="match status" value="1"/>
</dbReference>
<comment type="similarity">
    <text evidence="1">Belongs to the CdaR family.</text>
</comment>
<comment type="caution">
    <text evidence="5">The sequence shown here is derived from an EMBL/GenBank/DDBJ whole genome shotgun (WGS) entry which is preliminary data.</text>
</comment>
<dbReference type="InterPro" id="IPR025736">
    <property type="entry name" value="PucR_C-HTH_dom"/>
</dbReference>
<accession>A0A132PD03</accession>
<dbReference type="Pfam" id="PF17853">
    <property type="entry name" value="GGDEF_2"/>
    <property type="match status" value="1"/>
</dbReference>
<dbReference type="Pfam" id="PF14361">
    <property type="entry name" value="RsbRD_N"/>
    <property type="match status" value="1"/>
</dbReference>
<gene>
    <name evidence="5" type="ORF">AFM11_32200</name>
</gene>
<feature type="domain" description="RsbT co-antagonist protein RsbRD N-terminal" evidence="3">
    <location>
        <begin position="5"/>
        <end position="133"/>
    </location>
</feature>
<dbReference type="PANTHER" id="PTHR33744">
    <property type="entry name" value="CARBOHYDRATE DIACID REGULATOR"/>
    <property type="match status" value="1"/>
</dbReference>
<reference evidence="5 6" key="1">
    <citation type="submission" date="2015-07" db="EMBL/GenBank/DDBJ databases">
        <title>A draft genome sequence of Mycobacterium wolinskyi.</title>
        <authorList>
            <person name="de Man T.J."/>
            <person name="Perry K.A."/>
            <person name="Coulliette A.D."/>
            <person name="Jensen B."/>
            <person name="Toney N.C."/>
            <person name="Limbago B.M."/>
            <person name="Noble-Wang J."/>
        </authorList>
    </citation>
    <scope>NUCLEOTIDE SEQUENCE [LARGE SCALE GENOMIC DNA]</scope>
    <source>
        <strain evidence="5 6">CDC_01</strain>
    </source>
</reference>